<gene>
    <name evidence="4" type="ORF">ETSY1_00670</name>
</gene>
<dbReference type="PANTHER" id="PTHR30137">
    <property type="entry name" value="LUCIFERASE-LIKE MONOOXYGENASE"/>
    <property type="match status" value="1"/>
</dbReference>
<evidence type="ECO:0000259" key="3">
    <source>
        <dbReference type="Pfam" id="PF00296"/>
    </source>
</evidence>
<protein>
    <recommendedName>
        <fullName evidence="3">Luciferase-like domain-containing protein</fullName>
    </recommendedName>
</protein>
<dbReference type="GO" id="GO:0005829">
    <property type="term" value="C:cytosol"/>
    <property type="evidence" value="ECO:0007669"/>
    <property type="project" value="TreeGrafter"/>
</dbReference>
<evidence type="ECO:0000313" key="4">
    <source>
        <dbReference type="EMBL" id="ETX03217.1"/>
    </source>
</evidence>
<keyword evidence="2" id="KW-0503">Monooxygenase</keyword>
<accession>W4M0M3</accession>
<dbReference type="EMBL" id="AZHW01000066">
    <property type="protein sequence ID" value="ETX03217.1"/>
    <property type="molecule type" value="Genomic_DNA"/>
</dbReference>
<dbReference type="AlphaFoldDB" id="W4M0M3"/>
<reference evidence="4 5" key="1">
    <citation type="journal article" date="2014" name="Nature">
        <title>An environmental bacterial taxon with a large and distinct metabolic repertoire.</title>
        <authorList>
            <person name="Wilson M.C."/>
            <person name="Mori T."/>
            <person name="Ruckert C."/>
            <person name="Uria A.R."/>
            <person name="Helf M.J."/>
            <person name="Takada K."/>
            <person name="Gernert C."/>
            <person name="Steffens U.A."/>
            <person name="Heycke N."/>
            <person name="Schmitt S."/>
            <person name="Rinke C."/>
            <person name="Helfrich E.J."/>
            <person name="Brachmann A.O."/>
            <person name="Gurgui C."/>
            <person name="Wakimoto T."/>
            <person name="Kracht M."/>
            <person name="Crusemann M."/>
            <person name="Hentschel U."/>
            <person name="Abe I."/>
            <person name="Matsunaga S."/>
            <person name="Kalinowski J."/>
            <person name="Takeyama H."/>
            <person name="Piel J."/>
        </authorList>
    </citation>
    <scope>NUCLEOTIDE SEQUENCE [LARGE SCALE GENOMIC DNA]</scope>
    <source>
        <strain evidence="5">TSY1</strain>
    </source>
</reference>
<dbReference type="GO" id="GO:0016705">
    <property type="term" value="F:oxidoreductase activity, acting on paired donors, with incorporation or reduction of molecular oxygen"/>
    <property type="evidence" value="ECO:0007669"/>
    <property type="project" value="InterPro"/>
</dbReference>
<proteinExistence type="predicted"/>
<evidence type="ECO:0000256" key="1">
    <source>
        <dbReference type="ARBA" id="ARBA00023002"/>
    </source>
</evidence>
<keyword evidence="5" id="KW-1185">Reference proteome</keyword>
<dbReference type="InterPro" id="IPR050766">
    <property type="entry name" value="Bact_Lucif_Oxidored"/>
</dbReference>
<evidence type="ECO:0000256" key="2">
    <source>
        <dbReference type="ARBA" id="ARBA00023033"/>
    </source>
</evidence>
<keyword evidence="1" id="KW-0560">Oxidoreductase</keyword>
<dbReference type="HOGENOM" id="CLU_027853_3_0_7"/>
<dbReference type="SUPFAM" id="SSF51679">
    <property type="entry name" value="Bacterial luciferase-like"/>
    <property type="match status" value="1"/>
</dbReference>
<dbReference type="PATRIC" id="fig|1429438.4.peg.321"/>
<dbReference type="Pfam" id="PF00296">
    <property type="entry name" value="Bac_luciferase"/>
    <property type="match status" value="1"/>
</dbReference>
<dbReference type="PANTHER" id="PTHR30137:SF8">
    <property type="entry name" value="BLR5498 PROTEIN"/>
    <property type="match status" value="1"/>
</dbReference>
<organism evidence="4 5">
    <name type="scientific">Entotheonella factor</name>
    <dbReference type="NCBI Taxonomy" id="1429438"/>
    <lineage>
        <taxon>Bacteria</taxon>
        <taxon>Pseudomonadati</taxon>
        <taxon>Nitrospinota/Tectimicrobiota group</taxon>
        <taxon>Candidatus Tectimicrobiota</taxon>
        <taxon>Candidatus Entotheonellia</taxon>
        <taxon>Candidatus Entotheonellales</taxon>
        <taxon>Candidatus Entotheonellaceae</taxon>
        <taxon>Candidatus Entotheonella</taxon>
    </lineage>
</organism>
<name>W4M0M3_ENTF1</name>
<dbReference type="Proteomes" id="UP000019141">
    <property type="component" value="Unassembled WGS sequence"/>
</dbReference>
<dbReference type="InterPro" id="IPR011251">
    <property type="entry name" value="Luciferase-like_dom"/>
</dbReference>
<evidence type="ECO:0000313" key="5">
    <source>
        <dbReference type="Proteomes" id="UP000019141"/>
    </source>
</evidence>
<dbReference type="GO" id="GO:0004497">
    <property type="term" value="F:monooxygenase activity"/>
    <property type="evidence" value="ECO:0007669"/>
    <property type="project" value="UniProtKB-KW"/>
</dbReference>
<sequence>MKINWFHLMPYRYLPEDFKDKYRSVWVDVPSELYDAEKAHGLYNEFLDELEFADQCGFDGICVNEHHQNAYGLMPSPNLMAAALSRRTKHAVITVLGNSIALYNPPVRIAEEFAMLDVMTGGRFIAGFPVGTSMDTNFAYGEVPATLRDKYQEGHDLIIQSWTRPEPFSFNGKYTQLRYVNIWPRPVQKPHPPVWIPGGGSVETWDWVLDYNYCYCYLSYFGFIRGSQVLKGFWQRCEERNIEPNPYRSGFLQLVAVAESDEAAERDYYEHADYFYNKCLHVYQGFADAPGYRTQRTLKAGFAPQVGDRPAAMRNKLSWKDMLDQGYVIGGSPSTVRERLEYAIKELNTGHLMVLCQFGSMPPELVRQNTELFAKEVMPHVRPMFNDWEDHWWPQPMAETVQQRML</sequence>
<comment type="caution">
    <text evidence="4">The sequence shown here is derived from an EMBL/GenBank/DDBJ whole genome shotgun (WGS) entry which is preliminary data.</text>
</comment>
<dbReference type="InterPro" id="IPR036661">
    <property type="entry name" value="Luciferase-like_sf"/>
</dbReference>
<dbReference type="Gene3D" id="3.20.20.30">
    <property type="entry name" value="Luciferase-like domain"/>
    <property type="match status" value="1"/>
</dbReference>
<feature type="domain" description="Luciferase-like" evidence="3">
    <location>
        <begin position="43"/>
        <end position="342"/>
    </location>
</feature>